<dbReference type="AlphaFoldDB" id="L1IL11"/>
<dbReference type="PaxDb" id="55529-EKX36943"/>
<dbReference type="HOGENOM" id="CLU_2311519_0_0_1"/>
<reference evidence="2" key="3">
    <citation type="submission" date="2015-06" db="UniProtKB">
        <authorList>
            <consortium name="EnsemblProtists"/>
        </authorList>
    </citation>
    <scope>IDENTIFICATION</scope>
</reference>
<sequence length="100" mass="10860">MDLRELIAAVNNDIGNLQSGVQSRELRNVDLLYQCDHVEPPVEEEKAAAAVSDEDLLKKKLLAYMTIAETLSSSHWNLVRADVASSPACRRVPKGGGAAE</sequence>
<dbReference type="EMBL" id="JH993065">
    <property type="protein sequence ID" value="EKX36943.1"/>
    <property type="molecule type" value="Genomic_DNA"/>
</dbReference>
<dbReference type="Proteomes" id="UP000011087">
    <property type="component" value="Unassembled WGS sequence"/>
</dbReference>
<evidence type="ECO:0000313" key="3">
    <source>
        <dbReference type="Proteomes" id="UP000011087"/>
    </source>
</evidence>
<dbReference type="EnsemblProtists" id="EKX36943">
    <property type="protein sequence ID" value="EKX36943"/>
    <property type="gene ID" value="GUITHDRAFT_116810"/>
</dbReference>
<protein>
    <submittedName>
        <fullName evidence="1 2">Uncharacterized protein</fullName>
    </submittedName>
</protein>
<proteinExistence type="predicted"/>
<dbReference type="RefSeq" id="XP_005823923.1">
    <property type="nucleotide sequence ID" value="XM_005823866.1"/>
</dbReference>
<reference evidence="1 3" key="1">
    <citation type="journal article" date="2012" name="Nature">
        <title>Algal genomes reveal evolutionary mosaicism and the fate of nucleomorphs.</title>
        <authorList>
            <consortium name="DOE Joint Genome Institute"/>
            <person name="Curtis B.A."/>
            <person name="Tanifuji G."/>
            <person name="Burki F."/>
            <person name="Gruber A."/>
            <person name="Irimia M."/>
            <person name="Maruyama S."/>
            <person name="Arias M.C."/>
            <person name="Ball S.G."/>
            <person name="Gile G.H."/>
            <person name="Hirakawa Y."/>
            <person name="Hopkins J.F."/>
            <person name="Kuo A."/>
            <person name="Rensing S.A."/>
            <person name="Schmutz J."/>
            <person name="Symeonidi A."/>
            <person name="Elias M."/>
            <person name="Eveleigh R.J."/>
            <person name="Herman E.K."/>
            <person name="Klute M.J."/>
            <person name="Nakayama T."/>
            <person name="Obornik M."/>
            <person name="Reyes-Prieto A."/>
            <person name="Armbrust E.V."/>
            <person name="Aves S.J."/>
            <person name="Beiko R.G."/>
            <person name="Coutinho P."/>
            <person name="Dacks J.B."/>
            <person name="Durnford D.G."/>
            <person name="Fast N.M."/>
            <person name="Green B.R."/>
            <person name="Grisdale C.J."/>
            <person name="Hempel F."/>
            <person name="Henrissat B."/>
            <person name="Hoppner M.P."/>
            <person name="Ishida K."/>
            <person name="Kim E."/>
            <person name="Koreny L."/>
            <person name="Kroth P.G."/>
            <person name="Liu Y."/>
            <person name="Malik S.B."/>
            <person name="Maier U.G."/>
            <person name="McRose D."/>
            <person name="Mock T."/>
            <person name="Neilson J.A."/>
            <person name="Onodera N.T."/>
            <person name="Poole A.M."/>
            <person name="Pritham E.J."/>
            <person name="Richards T.A."/>
            <person name="Rocap G."/>
            <person name="Roy S.W."/>
            <person name="Sarai C."/>
            <person name="Schaack S."/>
            <person name="Shirato S."/>
            <person name="Slamovits C.H."/>
            <person name="Spencer D.F."/>
            <person name="Suzuki S."/>
            <person name="Worden A.Z."/>
            <person name="Zauner S."/>
            <person name="Barry K."/>
            <person name="Bell C."/>
            <person name="Bharti A.K."/>
            <person name="Crow J.A."/>
            <person name="Grimwood J."/>
            <person name="Kramer R."/>
            <person name="Lindquist E."/>
            <person name="Lucas S."/>
            <person name="Salamov A."/>
            <person name="McFadden G.I."/>
            <person name="Lane C.E."/>
            <person name="Keeling P.J."/>
            <person name="Gray M.W."/>
            <person name="Grigoriev I.V."/>
            <person name="Archibald J.M."/>
        </authorList>
    </citation>
    <scope>NUCLEOTIDE SEQUENCE</scope>
    <source>
        <strain evidence="1 3">CCMP2712</strain>
    </source>
</reference>
<name>L1IL11_GUITC</name>
<reference evidence="3" key="2">
    <citation type="submission" date="2012-11" db="EMBL/GenBank/DDBJ databases">
        <authorList>
            <person name="Kuo A."/>
            <person name="Curtis B.A."/>
            <person name="Tanifuji G."/>
            <person name="Burki F."/>
            <person name="Gruber A."/>
            <person name="Irimia M."/>
            <person name="Maruyama S."/>
            <person name="Arias M.C."/>
            <person name="Ball S.G."/>
            <person name="Gile G.H."/>
            <person name="Hirakawa Y."/>
            <person name="Hopkins J.F."/>
            <person name="Rensing S.A."/>
            <person name="Schmutz J."/>
            <person name="Symeonidi A."/>
            <person name="Elias M."/>
            <person name="Eveleigh R.J."/>
            <person name="Herman E.K."/>
            <person name="Klute M.J."/>
            <person name="Nakayama T."/>
            <person name="Obornik M."/>
            <person name="Reyes-Prieto A."/>
            <person name="Armbrust E.V."/>
            <person name="Aves S.J."/>
            <person name="Beiko R.G."/>
            <person name="Coutinho P."/>
            <person name="Dacks J.B."/>
            <person name="Durnford D.G."/>
            <person name="Fast N.M."/>
            <person name="Green B.R."/>
            <person name="Grisdale C."/>
            <person name="Hempe F."/>
            <person name="Henrissat B."/>
            <person name="Hoppner M.P."/>
            <person name="Ishida K.-I."/>
            <person name="Kim E."/>
            <person name="Koreny L."/>
            <person name="Kroth P.G."/>
            <person name="Liu Y."/>
            <person name="Malik S.-B."/>
            <person name="Maier U.G."/>
            <person name="McRose D."/>
            <person name="Mock T."/>
            <person name="Neilson J.A."/>
            <person name="Onodera N.T."/>
            <person name="Poole A.M."/>
            <person name="Pritham E.J."/>
            <person name="Richards T.A."/>
            <person name="Rocap G."/>
            <person name="Roy S.W."/>
            <person name="Sarai C."/>
            <person name="Schaack S."/>
            <person name="Shirato S."/>
            <person name="Slamovits C.H."/>
            <person name="Spencer D.F."/>
            <person name="Suzuki S."/>
            <person name="Worden A.Z."/>
            <person name="Zauner S."/>
            <person name="Barry K."/>
            <person name="Bell C."/>
            <person name="Bharti A.K."/>
            <person name="Crow J.A."/>
            <person name="Grimwood J."/>
            <person name="Kramer R."/>
            <person name="Lindquist E."/>
            <person name="Lucas S."/>
            <person name="Salamov A."/>
            <person name="McFadden G.I."/>
            <person name="Lane C.E."/>
            <person name="Keeling P.J."/>
            <person name="Gray M.W."/>
            <person name="Grigoriev I.V."/>
            <person name="Archibald J.M."/>
        </authorList>
    </citation>
    <scope>NUCLEOTIDE SEQUENCE</scope>
    <source>
        <strain evidence="3">CCMP2712</strain>
    </source>
</reference>
<gene>
    <name evidence="1" type="ORF">GUITHDRAFT_116810</name>
</gene>
<evidence type="ECO:0000313" key="1">
    <source>
        <dbReference type="EMBL" id="EKX36943.1"/>
    </source>
</evidence>
<evidence type="ECO:0000313" key="2">
    <source>
        <dbReference type="EnsemblProtists" id="EKX36943"/>
    </source>
</evidence>
<dbReference type="KEGG" id="gtt:GUITHDRAFT_116810"/>
<keyword evidence="3" id="KW-1185">Reference proteome</keyword>
<organism evidence="1">
    <name type="scientific">Guillardia theta (strain CCMP2712)</name>
    <name type="common">Cryptophyte</name>
    <dbReference type="NCBI Taxonomy" id="905079"/>
    <lineage>
        <taxon>Eukaryota</taxon>
        <taxon>Cryptophyceae</taxon>
        <taxon>Pyrenomonadales</taxon>
        <taxon>Geminigeraceae</taxon>
        <taxon>Guillardia</taxon>
    </lineage>
</organism>
<accession>L1IL11</accession>
<dbReference type="GeneID" id="17293707"/>